<feature type="transmembrane region" description="Helical" evidence="13">
    <location>
        <begin position="145"/>
        <end position="166"/>
    </location>
</feature>
<dbReference type="GO" id="GO:0020037">
    <property type="term" value="F:heme binding"/>
    <property type="evidence" value="ECO:0007669"/>
    <property type="project" value="TreeGrafter"/>
</dbReference>
<keyword evidence="7" id="KW-0479">Metal-binding</keyword>
<comment type="cofactor">
    <cofactor evidence="1">
        <name>heme b</name>
        <dbReference type="ChEBI" id="CHEBI:60344"/>
    </cofactor>
</comment>
<evidence type="ECO:0000256" key="11">
    <source>
        <dbReference type="ARBA" id="ARBA00023136"/>
    </source>
</evidence>
<keyword evidence="8" id="KW-0249">Electron transport</keyword>
<dbReference type="Pfam" id="PF01292">
    <property type="entry name" value="Ni_hydr_CYTB"/>
    <property type="match status" value="1"/>
</dbReference>
<dbReference type="EMBL" id="JACHIH010000003">
    <property type="protein sequence ID" value="MBB5046050.1"/>
    <property type="molecule type" value="Genomic_DNA"/>
</dbReference>
<keyword evidence="9 13" id="KW-1133">Transmembrane helix</keyword>
<evidence type="ECO:0000259" key="14">
    <source>
        <dbReference type="Pfam" id="PF01292"/>
    </source>
</evidence>
<protein>
    <submittedName>
        <fullName evidence="15">Cytochrome b561</fullName>
    </submittedName>
</protein>
<evidence type="ECO:0000256" key="4">
    <source>
        <dbReference type="ARBA" id="ARBA00022475"/>
    </source>
</evidence>
<evidence type="ECO:0000256" key="3">
    <source>
        <dbReference type="ARBA" id="ARBA00022448"/>
    </source>
</evidence>
<dbReference type="GO" id="GO:0009055">
    <property type="term" value="F:electron transfer activity"/>
    <property type="evidence" value="ECO:0007669"/>
    <property type="project" value="InterPro"/>
</dbReference>
<dbReference type="PANTHER" id="PTHR30529:SF1">
    <property type="entry name" value="CYTOCHROME B561 HOMOLOG 2"/>
    <property type="match status" value="1"/>
</dbReference>
<keyword evidence="6 13" id="KW-0812">Transmembrane</keyword>
<evidence type="ECO:0000256" key="10">
    <source>
        <dbReference type="ARBA" id="ARBA00023004"/>
    </source>
</evidence>
<name>A0A7W7Z1H3_9BRAD</name>
<dbReference type="GO" id="GO:0005886">
    <property type="term" value="C:plasma membrane"/>
    <property type="evidence" value="ECO:0007669"/>
    <property type="project" value="UniProtKB-SubCell"/>
</dbReference>
<keyword evidence="5" id="KW-0349">Heme</keyword>
<dbReference type="RefSeq" id="WP_184254520.1">
    <property type="nucleotide sequence ID" value="NZ_JACHIH010000003.1"/>
</dbReference>
<reference evidence="15 16" key="1">
    <citation type="submission" date="2020-08" db="EMBL/GenBank/DDBJ databases">
        <title>Genomic Encyclopedia of Type Strains, Phase IV (KMG-IV): sequencing the most valuable type-strain genomes for metagenomic binning, comparative biology and taxonomic classification.</title>
        <authorList>
            <person name="Goeker M."/>
        </authorList>
    </citation>
    <scope>NUCLEOTIDE SEQUENCE [LARGE SCALE GENOMIC DNA]</scope>
    <source>
        <strain evidence="15 16">DSM 12706</strain>
    </source>
</reference>
<comment type="similarity">
    <text evidence="12">Belongs to the cytochrome b561 family.</text>
</comment>
<organism evidence="15 16">
    <name type="scientific">Rhodopseudomonas rhenobacensis</name>
    <dbReference type="NCBI Taxonomy" id="87461"/>
    <lineage>
        <taxon>Bacteria</taxon>
        <taxon>Pseudomonadati</taxon>
        <taxon>Pseudomonadota</taxon>
        <taxon>Alphaproteobacteria</taxon>
        <taxon>Hyphomicrobiales</taxon>
        <taxon>Nitrobacteraceae</taxon>
        <taxon>Rhodopseudomonas</taxon>
    </lineage>
</organism>
<dbReference type="InterPro" id="IPR011577">
    <property type="entry name" value="Cyt_b561_bac/Ni-Hgenase"/>
</dbReference>
<dbReference type="SUPFAM" id="SSF81342">
    <property type="entry name" value="Transmembrane di-heme cytochromes"/>
    <property type="match status" value="1"/>
</dbReference>
<evidence type="ECO:0000256" key="2">
    <source>
        <dbReference type="ARBA" id="ARBA00004651"/>
    </source>
</evidence>
<evidence type="ECO:0000256" key="5">
    <source>
        <dbReference type="ARBA" id="ARBA00022617"/>
    </source>
</evidence>
<comment type="subcellular location">
    <subcellularLocation>
        <location evidence="2">Cell membrane</location>
        <topology evidence="2">Multi-pass membrane protein</topology>
    </subcellularLocation>
</comment>
<feature type="transmembrane region" description="Helical" evidence="13">
    <location>
        <begin position="12"/>
        <end position="36"/>
    </location>
</feature>
<dbReference type="AlphaFoldDB" id="A0A7W7Z1H3"/>
<dbReference type="PANTHER" id="PTHR30529">
    <property type="entry name" value="CYTOCHROME B561"/>
    <property type="match status" value="1"/>
</dbReference>
<feature type="transmembrane region" description="Helical" evidence="13">
    <location>
        <begin position="56"/>
        <end position="75"/>
    </location>
</feature>
<feature type="domain" description="Cytochrome b561 bacterial/Ni-hydrogenase" evidence="14">
    <location>
        <begin position="14"/>
        <end position="178"/>
    </location>
</feature>
<evidence type="ECO:0000256" key="1">
    <source>
        <dbReference type="ARBA" id="ARBA00001970"/>
    </source>
</evidence>
<keyword evidence="4" id="KW-1003">Cell membrane</keyword>
<dbReference type="GO" id="GO:0022904">
    <property type="term" value="P:respiratory electron transport chain"/>
    <property type="evidence" value="ECO:0007669"/>
    <property type="project" value="InterPro"/>
</dbReference>
<keyword evidence="3" id="KW-0813">Transport</keyword>
<evidence type="ECO:0000256" key="9">
    <source>
        <dbReference type="ARBA" id="ARBA00022989"/>
    </source>
</evidence>
<evidence type="ECO:0000313" key="16">
    <source>
        <dbReference type="Proteomes" id="UP000542353"/>
    </source>
</evidence>
<evidence type="ECO:0000256" key="12">
    <source>
        <dbReference type="ARBA" id="ARBA00037975"/>
    </source>
</evidence>
<comment type="caution">
    <text evidence="15">The sequence shown here is derived from an EMBL/GenBank/DDBJ whole genome shotgun (WGS) entry which is preliminary data.</text>
</comment>
<dbReference type="Gene3D" id="1.20.950.20">
    <property type="entry name" value="Transmembrane di-heme cytochromes, Chain C"/>
    <property type="match status" value="1"/>
</dbReference>
<gene>
    <name evidence="15" type="ORF">HNR60_000792</name>
</gene>
<dbReference type="Proteomes" id="UP000542353">
    <property type="component" value="Unassembled WGS sequence"/>
</dbReference>
<keyword evidence="16" id="KW-1185">Reference proteome</keyword>
<feature type="transmembrane region" description="Helical" evidence="13">
    <location>
        <begin position="96"/>
        <end position="125"/>
    </location>
</feature>
<accession>A0A7W7Z1H3</accession>
<evidence type="ECO:0000256" key="13">
    <source>
        <dbReference type="SAM" id="Phobius"/>
    </source>
</evidence>
<dbReference type="InterPro" id="IPR052168">
    <property type="entry name" value="Cytochrome_b561_oxidase"/>
</dbReference>
<dbReference type="GO" id="GO:0046872">
    <property type="term" value="F:metal ion binding"/>
    <property type="evidence" value="ECO:0007669"/>
    <property type="project" value="UniProtKB-KW"/>
</dbReference>
<keyword evidence="11 13" id="KW-0472">Membrane</keyword>
<evidence type="ECO:0000256" key="6">
    <source>
        <dbReference type="ARBA" id="ARBA00022692"/>
    </source>
</evidence>
<keyword evidence="10" id="KW-0408">Iron</keyword>
<sequence length="184" mass="20007">MTTIESTGKAAVGYDGVSVALHWIIALFIVVLFVGGQFHEALPQEQRGMVMDWHKAGGVVVLALVLLRTLWRVTHPAPELIHISRLLDITAKAVHGLLYLLLIAMPVTGLAMVIAAGRGVTLLGIPPLMEKSPELAKAFSNAHGLIIDGILVLVLLHVAAALWHQYFRHDGTLARMAPWLRGRN</sequence>
<evidence type="ECO:0000256" key="8">
    <source>
        <dbReference type="ARBA" id="ARBA00022982"/>
    </source>
</evidence>
<evidence type="ECO:0000256" key="7">
    <source>
        <dbReference type="ARBA" id="ARBA00022723"/>
    </source>
</evidence>
<evidence type="ECO:0000313" key="15">
    <source>
        <dbReference type="EMBL" id="MBB5046050.1"/>
    </source>
</evidence>
<proteinExistence type="inferred from homology"/>
<dbReference type="InterPro" id="IPR016174">
    <property type="entry name" value="Di-haem_cyt_TM"/>
</dbReference>